<organism evidence="1">
    <name type="scientific">marine sediment metagenome</name>
    <dbReference type="NCBI Taxonomy" id="412755"/>
    <lineage>
        <taxon>unclassified sequences</taxon>
        <taxon>metagenomes</taxon>
        <taxon>ecological metagenomes</taxon>
    </lineage>
</organism>
<protein>
    <submittedName>
        <fullName evidence="1">Uncharacterized protein</fullName>
    </submittedName>
</protein>
<proteinExistence type="predicted"/>
<comment type="caution">
    <text evidence="1">The sequence shown here is derived from an EMBL/GenBank/DDBJ whole genome shotgun (WGS) entry which is preliminary data.</text>
</comment>
<reference evidence="1" key="1">
    <citation type="journal article" date="2015" name="Nature">
        <title>Complex archaea that bridge the gap between prokaryotes and eukaryotes.</title>
        <authorList>
            <person name="Spang A."/>
            <person name="Saw J.H."/>
            <person name="Jorgensen S.L."/>
            <person name="Zaremba-Niedzwiedzka K."/>
            <person name="Martijn J."/>
            <person name="Lind A.E."/>
            <person name="van Eijk R."/>
            <person name="Schleper C."/>
            <person name="Guy L."/>
            <person name="Ettema T.J."/>
        </authorList>
    </citation>
    <scope>NUCLEOTIDE SEQUENCE</scope>
</reference>
<name>A0A0F9G2C0_9ZZZZ</name>
<gene>
    <name evidence="1" type="ORF">LCGC14_2234260</name>
</gene>
<evidence type="ECO:0000313" key="1">
    <source>
        <dbReference type="EMBL" id="KKL57557.1"/>
    </source>
</evidence>
<accession>A0A0F9G2C0</accession>
<dbReference type="AlphaFoldDB" id="A0A0F9G2C0"/>
<dbReference type="EMBL" id="LAZR01030125">
    <property type="protein sequence ID" value="KKL57557.1"/>
    <property type="molecule type" value="Genomic_DNA"/>
</dbReference>
<feature type="non-terminal residue" evidence="1">
    <location>
        <position position="1"/>
    </location>
</feature>
<sequence length="58" mass="6980">KWEKGYKETQFTFNYDKTDMNDTAQVVRYCYKYGIELKDIHINALHFIMVDGVRSKVK</sequence>